<evidence type="ECO:0000256" key="1">
    <source>
        <dbReference type="SAM" id="Phobius"/>
    </source>
</evidence>
<feature type="transmembrane region" description="Helical" evidence="1">
    <location>
        <begin position="12"/>
        <end position="30"/>
    </location>
</feature>
<name>A0ABS5KB67_9BACT</name>
<comment type="caution">
    <text evidence="2">The sequence shown here is derived from an EMBL/GenBank/DDBJ whole genome shotgun (WGS) entry which is preliminary data.</text>
</comment>
<accession>A0ABS5KB67</accession>
<gene>
    <name evidence="2" type="ORF">KEM09_12500</name>
</gene>
<evidence type="ECO:0000313" key="2">
    <source>
        <dbReference type="EMBL" id="MBS2212230.1"/>
    </source>
</evidence>
<keyword evidence="3" id="KW-1185">Reference proteome</keyword>
<reference evidence="2 3" key="1">
    <citation type="journal article" date="2014" name="Int. J. Syst. Evol. Microbiol.">
        <title>Carboxylicivirga gen. nov. in the family Marinilabiliaceae with two novel species, Carboxylicivirga mesophila sp. nov. and Carboxylicivirga taeanensis sp. nov., and reclassification of Cytophaga fermentans as Saccharicrinis fermentans gen. nov., comb. nov.</title>
        <authorList>
            <person name="Yang S.H."/>
            <person name="Seo H.S."/>
            <person name="Woo J.H."/>
            <person name="Oh H.M."/>
            <person name="Jang H."/>
            <person name="Lee J.H."/>
            <person name="Kim S.J."/>
            <person name="Kwon K.K."/>
        </authorList>
    </citation>
    <scope>NUCLEOTIDE SEQUENCE [LARGE SCALE GENOMIC DNA]</scope>
    <source>
        <strain evidence="2 3">JCM 18290</strain>
    </source>
</reference>
<sequence>MHETIDYINIPTWGALVIVAVQVIVGAFVYRFSKYMGKKGEYQAMKEEIGKITATIEGIKQNNAKELEGLKSQLTILTSQKTIIFEDAKKALYDYYVILNRYITDIDVYYNDGDTVDILKERMNVSYNEGIKITSCISMIQLIVSDEIIVDSARTVFDKFNKIWKAKLGLLLDIKEQLKELEEYKTSNNKRKYYEIKEKTIPKLIYDYREATDKQLDELIDVMNVYQSDVNAFLNNL</sequence>
<dbReference type="RefSeq" id="WP_212228747.1">
    <property type="nucleotide sequence ID" value="NZ_JAGUCN010000013.1"/>
</dbReference>
<keyword evidence="1" id="KW-0812">Transmembrane</keyword>
<protein>
    <submittedName>
        <fullName evidence="2">Uncharacterized protein</fullName>
    </submittedName>
</protein>
<keyword evidence="1" id="KW-0472">Membrane</keyword>
<dbReference type="Proteomes" id="UP000721861">
    <property type="component" value="Unassembled WGS sequence"/>
</dbReference>
<keyword evidence="1" id="KW-1133">Transmembrane helix</keyword>
<organism evidence="2 3">
    <name type="scientific">Carboxylicivirga mesophila</name>
    <dbReference type="NCBI Taxonomy" id="1166478"/>
    <lineage>
        <taxon>Bacteria</taxon>
        <taxon>Pseudomonadati</taxon>
        <taxon>Bacteroidota</taxon>
        <taxon>Bacteroidia</taxon>
        <taxon>Marinilabiliales</taxon>
        <taxon>Marinilabiliaceae</taxon>
        <taxon>Carboxylicivirga</taxon>
    </lineage>
</organism>
<proteinExistence type="predicted"/>
<dbReference type="EMBL" id="JAGUCN010000013">
    <property type="protein sequence ID" value="MBS2212230.1"/>
    <property type="molecule type" value="Genomic_DNA"/>
</dbReference>
<evidence type="ECO:0000313" key="3">
    <source>
        <dbReference type="Proteomes" id="UP000721861"/>
    </source>
</evidence>